<feature type="compositionally biased region" description="Basic and acidic residues" evidence="1">
    <location>
        <begin position="765"/>
        <end position="776"/>
    </location>
</feature>
<feature type="compositionally biased region" description="Basic and acidic residues" evidence="1">
    <location>
        <begin position="118"/>
        <end position="132"/>
    </location>
</feature>
<evidence type="ECO:0000313" key="3">
    <source>
        <dbReference type="EMBL" id="KAG9242578.1"/>
    </source>
</evidence>
<dbReference type="Pfam" id="PF00004">
    <property type="entry name" value="AAA"/>
    <property type="match status" value="1"/>
</dbReference>
<gene>
    <name evidence="3" type="ORF">BJ878DRAFT_163156</name>
</gene>
<dbReference type="EMBL" id="MU254058">
    <property type="protein sequence ID" value="KAG9242578.1"/>
    <property type="molecule type" value="Genomic_DNA"/>
</dbReference>
<evidence type="ECO:0000259" key="2">
    <source>
        <dbReference type="SMART" id="SM00382"/>
    </source>
</evidence>
<dbReference type="InterPro" id="IPR054289">
    <property type="entry name" value="DUF7025"/>
</dbReference>
<feature type="region of interest" description="Disordered" evidence="1">
    <location>
        <begin position="755"/>
        <end position="835"/>
    </location>
</feature>
<dbReference type="AlphaFoldDB" id="A0A9P8CD18"/>
<sequence length="835" mass="95328">MASDSSLPPTGLTAVPTVNSQDDPLSGEKISGESKTIKNNGDGVLPEESLASSKIIYHVKYKDAEGNVTRLKKPAEPFRLDIKESDFPVIEVHSTVLPLDEDKIKILPAPSNSTGAKSSDDADLQKSNDPDLHPENFRIGEIRLKIRSKKLLNALKAVVKYYPGQTLLGDEVSFPEPFHLLMHHRAELEEYKATNIEGHDEEYKNASNEHIDVLLMFLRDHFGKELEDEEARHKRNPPVCTFEYVWLLLKPGTQCLVYAERNTYLPYNLKKFTGGMIAGRPSTYKTYNWNMTYDGYELGRSPGDAAILPFDGEKEIDSLLIFPARYHRYKKEEDQNGPTLVERFINRGEKFWNLTKKFSYKGYDGLNDKKPYRQIKSRIMVDFETYYTKFPAMKPYIEAQWIPNDDVDGEEAGTGTSGCECEKCKDNRSARPPGLFQEYDEVDPEDDPPNRENFFFLMPRLAPSFILYERTWEYLDVTYMKDAESQTEDYSKYLVLEPKMKNDIEALCKMHVQAKQAKSASSDFIKGKGEGLIFLLHGPPGVGKTCTAECIAELLDKPLLALTCSDLGTTAESVSDSLNNYLSLGEQWGAVVLLDEADVYFAERSEFDVKRNSLVTVFLRALEYYKGLLFLTTNRVGTFDEAFKSRIHVPLLYKRLDFDQRNAIWKNCVDRAERQESIIVTDLAKTYFTEDKTVKQLDWNGREIQYAFGTALSLARFDATKEGKKKTRVKKSHVQRVVQMSRLFTQYLISTKGGKTPDQLIKGQKIRDDTHGEPSKPTRLQQKMAEKGMAAVKKKSKKVDFEEEEKMLEEKESNGDDDDSDDDDDDDDEDDYDSE</sequence>
<accession>A0A9P8CD18</accession>
<feature type="domain" description="AAA+ ATPase" evidence="2">
    <location>
        <begin position="530"/>
        <end position="657"/>
    </location>
</feature>
<reference evidence="3" key="1">
    <citation type="journal article" date="2021" name="IMA Fungus">
        <title>Genomic characterization of three marine fungi, including Emericellopsis atlantica sp. nov. with signatures of a generalist lifestyle and marine biomass degradation.</title>
        <authorList>
            <person name="Hagestad O.C."/>
            <person name="Hou L."/>
            <person name="Andersen J.H."/>
            <person name="Hansen E.H."/>
            <person name="Altermark B."/>
            <person name="Li C."/>
            <person name="Kuhnert E."/>
            <person name="Cox R.J."/>
            <person name="Crous P.W."/>
            <person name="Spatafora J.W."/>
            <person name="Lail K."/>
            <person name="Amirebrahimi M."/>
            <person name="Lipzen A."/>
            <person name="Pangilinan J."/>
            <person name="Andreopoulos W."/>
            <person name="Hayes R.D."/>
            <person name="Ng V."/>
            <person name="Grigoriev I.V."/>
            <person name="Jackson S.A."/>
            <person name="Sutton T.D.S."/>
            <person name="Dobson A.D.W."/>
            <person name="Rama T."/>
        </authorList>
    </citation>
    <scope>NUCLEOTIDE SEQUENCE</scope>
    <source>
        <strain evidence="3">TRa3180A</strain>
    </source>
</reference>
<dbReference type="PANTHER" id="PTHR46411">
    <property type="entry name" value="FAMILY ATPASE, PUTATIVE-RELATED"/>
    <property type="match status" value="1"/>
</dbReference>
<evidence type="ECO:0000256" key="1">
    <source>
        <dbReference type="SAM" id="MobiDB-lite"/>
    </source>
</evidence>
<dbReference type="PANTHER" id="PTHR46411:SF3">
    <property type="entry name" value="AAA+ ATPASE DOMAIN-CONTAINING PROTEIN"/>
    <property type="match status" value="1"/>
</dbReference>
<proteinExistence type="predicted"/>
<feature type="region of interest" description="Disordered" evidence="1">
    <location>
        <begin position="107"/>
        <end position="132"/>
    </location>
</feature>
<protein>
    <recommendedName>
        <fullName evidence="2">AAA+ ATPase domain-containing protein</fullName>
    </recommendedName>
</protein>
<evidence type="ECO:0000313" key="4">
    <source>
        <dbReference type="Proteomes" id="UP000887226"/>
    </source>
</evidence>
<dbReference type="SMART" id="SM00382">
    <property type="entry name" value="AAA"/>
    <property type="match status" value="1"/>
</dbReference>
<feature type="region of interest" description="Disordered" evidence="1">
    <location>
        <begin position="1"/>
        <end position="45"/>
    </location>
</feature>
<feature type="compositionally biased region" description="Acidic residues" evidence="1">
    <location>
        <begin position="815"/>
        <end position="835"/>
    </location>
</feature>
<dbReference type="Pfam" id="PF22942">
    <property type="entry name" value="DUF7025"/>
    <property type="match status" value="1"/>
</dbReference>
<organism evidence="3 4">
    <name type="scientific">Calycina marina</name>
    <dbReference type="NCBI Taxonomy" id="1763456"/>
    <lineage>
        <taxon>Eukaryota</taxon>
        <taxon>Fungi</taxon>
        <taxon>Dikarya</taxon>
        <taxon>Ascomycota</taxon>
        <taxon>Pezizomycotina</taxon>
        <taxon>Leotiomycetes</taxon>
        <taxon>Helotiales</taxon>
        <taxon>Pezizellaceae</taxon>
        <taxon>Calycina</taxon>
    </lineage>
</organism>
<comment type="caution">
    <text evidence="3">The sequence shown here is derived from an EMBL/GenBank/DDBJ whole genome shotgun (WGS) entry which is preliminary data.</text>
</comment>
<dbReference type="InterPro" id="IPR003593">
    <property type="entry name" value="AAA+_ATPase"/>
</dbReference>
<dbReference type="OrthoDB" id="10042665at2759"/>
<name>A0A9P8CD18_9HELO</name>
<keyword evidence="4" id="KW-1185">Reference proteome</keyword>
<dbReference type="InterPro" id="IPR056599">
    <property type="entry name" value="AAA_lid_fung"/>
</dbReference>
<dbReference type="Gene3D" id="3.40.50.300">
    <property type="entry name" value="P-loop containing nucleotide triphosphate hydrolases"/>
    <property type="match status" value="1"/>
</dbReference>
<dbReference type="Pfam" id="PF23232">
    <property type="entry name" value="AAA_lid_13"/>
    <property type="match status" value="1"/>
</dbReference>
<dbReference type="InterPro" id="IPR003959">
    <property type="entry name" value="ATPase_AAA_core"/>
</dbReference>
<dbReference type="CDD" id="cd19481">
    <property type="entry name" value="RecA-like_protease"/>
    <property type="match status" value="1"/>
</dbReference>
<dbReference type="SUPFAM" id="SSF52540">
    <property type="entry name" value="P-loop containing nucleoside triphosphate hydrolases"/>
    <property type="match status" value="1"/>
</dbReference>
<dbReference type="GO" id="GO:0005524">
    <property type="term" value="F:ATP binding"/>
    <property type="evidence" value="ECO:0007669"/>
    <property type="project" value="InterPro"/>
</dbReference>
<dbReference type="Proteomes" id="UP000887226">
    <property type="component" value="Unassembled WGS sequence"/>
</dbReference>
<dbReference type="GO" id="GO:0016887">
    <property type="term" value="F:ATP hydrolysis activity"/>
    <property type="evidence" value="ECO:0007669"/>
    <property type="project" value="InterPro"/>
</dbReference>
<dbReference type="InterPro" id="IPR027417">
    <property type="entry name" value="P-loop_NTPase"/>
</dbReference>